<evidence type="ECO:0000313" key="1">
    <source>
        <dbReference type="EMBL" id="AVX04493.1"/>
    </source>
</evidence>
<gene>
    <name evidence="1" type="ORF">MXMO3_01969</name>
</gene>
<dbReference type="KEGG" id="mmyr:MXMO3_01969"/>
<dbReference type="AlphaFoldDB" id="A0A2R4MET9"/>
<name>A0A2R4MET9_9HYPH</name>
<keyword evidence="2" id="KW-1185">Reference proteome</keyword>
<proteinExistence type="predicted"/>
<dbReference type="RefSeq" id="WP_117395754.1">
    <property type="nucleotide sequence ID" value="NZ_CP021330.1"/>
</dbReference>
<dbReference type="Proteomes" id="UP000258927">
    <property type="component" value="Chromosome"/>
</dbReference>
<accession>A0A2R4MET9</accession>
<dbReference type="STRING" id="1122213.GCA_000423365_02269"/>
<reference evidence="1 2" key="1">
    <citation type="submission" date="2017-05" db="EMBL/GenBank/DDBJ databases">
        <title>Genome Analysis of Maritalea myrionectae HL2708#5.</title>
        <authorList>
            <consortium name="Cotde Inc.-PKNU"/>
            <person name="Jang D."/>
            <person name="Oh H.-M."/>
        </authorList>
    </citation>
    <scope>NUCLEOTIDE SEQUENCE [LARGE SCALE GENOMIC DNA]</scope>
    <source>
        <strain evidence="1 2">HL2708#5</strain>
    </source>
</reference>
<protein>
    <recommendedName>
        <fullName evidence="3">Glyoxalase-like domain-containing protein</fullName>
    </recommendedName>
</protein>
<evidence type="ECO:0008006" key="3">
    <source>
        <dbReference type="Google" id="ProtNLM"/>
    </source>
</evidence>
<dbReference type="EMBL" id="CP021330">
    <property type="protein sequence ID" value="AVX04493.1"/>
    <property type="molecule type" value="Genomic_DNA"/>
</dbReference>
<sequence length="239" mass="26694">MSSGVPFDHIVVHMAGAQDVSALKSKLESADVPFEPDWGKSATGFKVSNVWIGRDYFEIVEITNDDSAWRHEWVQRHLAGERGAFCVFFRVDQDLETVAQKLSQANIAHGVIEQTRFKWLFGLLEKRLPWRYLILPPLPGSRIEIGLIQYDPGAAEKNKPYMVPNGEDVGLTALNGAQITTTNMTDAKRNLSQLELALGSSLDLSLTDQSDYSVQLKCEARQRENWPGFSISDVLVTAD</sequence>
<organism evidence="1 2">
    <name type="scientific">Maritalea myrionectae</name>
    <dbReference type="NCBI Taxonomy" id="454601"/>
    <lineage>
        <taxon>Bacteria</taxon>
        <taxon>Pseudomonadati</taxon>
        <taxon>Pseudomonadota</taxon>
        <taxon>Alphaproteobacteria</taxon>
        <taxon>Hyphomicrobiales</taxon>
        <taxon>Devosiaceae</taxon>
        <taxon>Maritalea</taxon>
    </lineage>
</organism>
<evidence type="ECO:0000313" key="2">
    <source>
        <dbReference type="Proteomes" id="UP000258927"/>
    </source>
</evidence>